<keyword evidence="4 6" id="KW-0862">Zinc</keyword>
<evidence type="ECO:0000256" key="3">
    <source>
        <dbReference type="ARBA" id="ARBA00022771"/>
    </source>
</evidence>
<name>A0AAD8W7M7_LOLMU</name>
<feature type="compositionally biased region" description="Low complexity" evidence="7">
    <location>
        <begin position="38"/>
        <end position="54"/>
    </location>
</feature>
<sequence length="873" mass="100090">MVEESLDPIGSDQEVGGGSNDNSNRGPHTNSASHSVGNNSNPTTTMPTESTTYPEFEDGEDDIAGMHEVLSTPTEPFIGMRFDTVEAARVHYNAYAAKLGFSVKSHTSQRNRHTGTLEKQQFVCNKFRKPKTDEELQRERMNIIEEVSPVQMDEENSEGHDEDDKAGPSKRSSSRLAVKRKRETIKQTSCRARMFVKLINNKWEVTYFIAEHNHTMVDKPSLTKYLRSHMGIPPDEREFLRCLHNCNLQTGRMMEIMSEFYGEDAFVPYGPKTISNLRSEFRSENKEYDISETLDYFKDLKQKDPDFFYDFSLDDENRVEHIFWVDSVARKAYQESYHDCVSFDTTFLTNRFSMPFAPFVGINRHGQSFILGCGLIRDEKQESFEWLFRTFLKAMHGRQPLNIITDQDWAMRSVIKAIFPVSWHRNCRWHIMKKANEKLGSFLGRRPGLAEEFNSCVDESWTVEEFEARWQEMVLKWELAGNETFDWLKKNAHTWVPCYFKDRFFPFLQSTQRSEGFNAVLKRYIHPHNSIKHFVQQYEKIQRKILGVEGNNDYRTEQLEVVPQSTFPIEKHALTVYTRDIYHRFKVEFELIGRYNVQVLEPNMYYLVPNSERCYPYGERSYMVNASGENSYNCDCCKFQRDGLLCCHVLKVFTHIGIDRIPERYITKRWTQLAVESVTMPTGPALDELMPEQSLQKLRYANLCTSFVQVAKLGSDEQAAAIARRHIREMKAEFVQLKKVRRKKAKSNTSTNAAQPTVPTYAHQHTSDPNAPHHTPGANAHQHTASRNAPQPTPSGNAGPSAPQPTPRANAHHQQSGPSAPQPSSSSNAQQETTVPHAQQQPAAPTAKRAAPLAPTTRQARNAAPLPKTSTSK</sequence>
<dbReference type="PANTHER" id="PTHR31669:SF296">
    <property type="entry name" value="PROTEIN FAR1-RELATED SEQUENCE"/>
    <property type="match status" value="1"/>
</dbReference>
<dbReference type="AlphaFoldDB" id="A0AAD8W7M7"/>
<dbReference type="GO" id="GO:0008270">
    <property type="term" value="F:zinc ion binding"/>
    <property type="evidence" value="ECO:0007669"/>
    <property type="project" value="UniProtKB-UniRule"/>
</dbReference>
<keyword evidence="3 5" id="KW-0863">Zinc-finger</keyword>
<evidence type="ECO:0000256" key="6">
    <source>
        <dbReference type="RuleBase" id="RU367018"/>
    </source>
</evidence>
<gene>
    <name evidence="9" type="ORF">QYE76_061894</name>
</gene>
<feature type="compositionally biased region" description="Polar residues" evidence="7">
    <location>
        <begin position="747"/>
        <end position="769"/>
    </location>
</feature>
<dbReference type="PROSITE" id="PS50966">
    <property type="entry name" value="ZF_SWIM"/>
    <property type="match status" value="1"/>
</dbReference>
<dbReference type="GO" id="GO:0005634">
    <property type="term" value="C:nucleus"/>
    <property type="evidence" value="ECO:0007669"/>
    <property type="project" value="UniProtKB-SubCell"/>
</dbReference>
<evidence type="ECO:0000256" key="7">
    <source>
        <dbReference type="SAM" id="MobiDB-lite"/>
    </source>
</evidence>
<comment type="subcellular location">
    <subcellularLocation>
        <location evidence="6">Nucleus</location>
    </subcellularLocation>
</comment>
<feature type="domain" description="SWIM-type" evidence="8">
    <location>
        <begin position="622"/>
        <end position="657"/>
    </location>
</feature>
<evidence type="ECO:0000256" key="2">
    <source>
        <dbReference type="ARBA" id="ARBA00022723"/>
    </source>
</evidence>
<comment type="similarity">
    <text evidence="1 6">Belongs to the FHY3/FAR1 family.</text>
</comment>
<feature type="region of interest" description="Disordered" evidence="7">
    <location>
        <begin position="133"/>
        <end position="182"/>
    </location>
</feature>
<keyword evidence="2 6" id="KW-0479">Metal-binding</keyword>
<feature type="compositionally biased region" description="Low complexity" evidence="7">
    <location>
        <begin position="814"/>
        <end position="857"/>
    </location>
</feature>
<dbReference type="Pfam" id="PF03101">
    <property type="entry name" value="FAR1"/>
    <property type="match status" value="1"/>
</dbReference>
<accession>A0AAD8W7M7</accession>
<feature type="compositionally biased region" description="Basic and acidic residues" evidence="7">
    <location>
        <begin position="157"/>
        <end position="167"/>
    </location>
</feature>
<comment type="caution">
    <text evidence="9">The sequence shown here is derived from an EMBL/GenBank/DDBJ whole genome shotgun (WGS) entry which is preliminary data.</text>
</comment>
<dbReference type="Pfam" id="PF04434">
    <property type="entry name" value="SWIM"/>
    <property type="match status" value="1"/>
</dbReference>
<dbReference type="EMBL" id="JAUUTY010000004">
    <property type="protein sequence ID" value="KAK1644089.1"/>
    <property type="molecule type" value="Genomic_DNA"/>
</dbReference>
<feature type="compositionally biased region" description="Basic and acidic residues" evidence="7">
    <location>
        <begin position="133"/>
        <end position="143"/>
    </location>
</feature>
<reference evidence="9" key="1">
    <citation type="submission" date="2023-07" db="EMBL/GenBank/DDBJ databases">
        <title>A chromosome-level genome assembly of Lolium multiflorum.</title>
        <authorList>
            <person name="Chen Y."/>
            <person name="Copetti D."/>
            <person name="Kolliker R."/>
            <person name="Studer B."/>
        </authorList>
    </citation>
    <scope>NUCLEOTIDE SEQUENCE</scope>
    <source>
        <strain evidence="9">02402/16</strain>
        <tissue evidence="9">Leaf</tissue>
    </source>
</reference>
<dbReference type="InterPro" id="IPR031052">
    <property type="entry name" value="FHY3/FAR1"/>
</dbReference>
<evidence type="ECO:0000256" key="1">
    <source>
        <dbReference type="ARBA" id="ARBA00005889"/>
    </source>
</evidence>
<evidence type="ECO:0000313" key="9">
    <source>
        <dbReference type="EMBL" id="KAK1644089.1"/>
    </source>
</evidence>
<evidence type="ECO:0000256" key="4">
    <source>
        <dbReference type="ARBA" id="ARBA00022833"/>
    </source>
</evidence>
<dbReference type="InterPro" id="IPR006564">
    <property type="entry name" value="Znf_PMZ"/>
</dbReference>
<evidence type="ECO:0000313" key="10">
    <source>
        <dbReference type="Proteomes" id="UP001231189"/>
    </source>
</evidence>
<dbReference type="InterPro" id="IPR018289">
    <property type="entry name" value="MULE_transposase_dom"/>
</dbReference>
<proteinExistence type="inferred from homology"/>
<keyword evidence="6" id="KW-0539">Nucleus</keyword>
<evidence type="ECO:0000256" key="5">
    <source>
        <dbReference type="PROSITE-ProRule" id="PRU00325"/>
    </source>
</evidence>
<organism evidence="9 10">
    <name type="scientific">Lolium multiflorum</name>
    <name type="common">Italian ryegrass</name>
    <name type="synonym">Lolium perenne subsp. multiflorum</name>
    <dbReference type="NCBI Taxonomy" id="4521"/>
    <lineage>
        <taxon>Eukaryota</taxon>
        <taxon>Viridiplantae</taxon>
        <taxon>Streptophyta</taxon>
        <taxon>Embryophyta</taxon>
        <taxon>Tracheophyta</taxon>
        <taxon>Spermatophyta</taxon>
        <taxon>Magnoliopsida</taxon>
        <taxon>Liliopsida</taxon>
        <taxon>Poales</taxon>
        <taxon>Poaceae</taxon>
        <taxon>BOP clade</taxon>
        <taxon>Pooideae</taxon>
        <taxon>Poodae</taxon>
        <taxon>Poeae</taxon>
        <taxon>Poeae Chloroplast Group 2 (Poeae type)</taxon>
        <taxon>Loliodinae</taxon>
        <taxon>Loliinae</taxon>
        <taxon>Lolium</taxon>
    </lineage>
</organism>
<dbReference type="InterPro" id="IPR007527">
    <property type="entry name" value="Znf_SWIM"/>
</dbReference>
<evidence type="ECO:0000259" key="8">
    <source>
        <dbReference type="PROSITE" id="PS50966"/>
    </source>
</evidence>
<protein>
    <recommendedName>
        <fullName evidence="6">Protein FAR1-RELATED SEQUENCE</fullName>
    </recommendedName>
</protein>
<dbReference type="InterPro" id="IPR004330">
    <property type="entry name" value="FAR1_DNA_bnd_dom"/>
</dbReference>
<feature type="compositionally biased region" description="Polar residues" evidence="7">
    <location>
        <begin position="781"/>
        <end position="798"/>
    </location>
</feature>
<keyword evidence="10" id="KW-1185">Reference proteome</keyword>
<dbReference type="Pfam" id="PF10551">
    <property type="entry name" value="MULE"/>
    <property type="match status" value="1"/>
</dbReference>
<feature type="compositionally biased region" description="Polar residues" evidence="7">
    <location>
        <begin position="20"/>
        <end position="37"/>
    </location>
</feature>
<comment type="function">
    <text evidence="6">Putative transcription activator involved in regulating light control of development.</text>
</comment>
<feature type="region of interest" description="Disordered" evidence="7">
    <location>
        <begin position="1"/>
        <end position="59"/>
    </location>
</feature>
<feature type="region of interest" description="Disordered" evidence="7">
    <location>
        <begin position="739"/>
        <end position="873"/>
    </location>
</feature>
<dbReference type="PANTHER" id="PTHR31669">
    <property type="entry name" value="PROTEIN FAR1-RELATED SEQUENCE 10-RELATED"/>
    <property type="match status" value="1"/>
</dbReference>
<dbReference type="GO" id="GO:0006355">
    <property type="term" value="P:regulation of DNA-templated transcription"/>
    <property type="evidence" value="ECO:0007669"/>
    <property type="project" value="UniProtKB-UniRule"/>
</dbReference>
<dbReference type="Proteomes" id="UP001231189">
    <property type="component" value="Unassembled WGS sequence"/>
</dbReference>
<dbReference type="SMART" id="SM00575">
    <property type="entry name" value="ZnF_PMZ"/>
    <property type="match status" value="1"/>
</dbReference>